<evidence type="ECO:0000313" key="9">
    <source>
        <dbReference type="Proteomes" id="UP001344251"/>
    </source>
</evidence>
<feature type="transmembrane region" description="Helical" evidence="7">
    <location>
        <begin position="200"/>
        <end position="224"/>
    </location>
</feature>
<accession>A0ABZ1FCU0</accession>
<evidence type="ECO:0000256" key="1">
    <source>
        <dbReference type="ARBA" id="ARBA00004651"/>
    </source>
</evidence>
<feature type="transmembrane region" description="Helical" evidence="7">
    <location>
        <begin position="33"/>
        <end position="51"/>
    </location>
</feature>
<organism evidence="8 9">
    <name type="scientific">Streptomyces decoyicus</name>
    <dbReference type="NCBI Taxonomy" id="249567"/>
    <lineage>
        <taxon>Bacteria</taxon>
        <taxon>Bacillati</taxon>
        <taxon>Actinomycetota</taxon>
        <taxon>Actinomycetes</taxon>
        <taxon>Kitasatosporales</taxon>
        <taxon>Streptomycetaceae</taxon>
        <taxon>Streptomyces</taxon>
    </lineage>
</organism>
<feature type="transmembrane region" description="Helical" evidence="7">
    <location>
        <begin position="121"/>
        <end position="138"/>
    </location>
</feature>
<dbReference type="EMBL" id="CP109106">
    <property type="protein sequence ID" value="WSB68189.1"/>
    <property type="molecule type" value="Genomic_DNA"/>
</dbReference>
<keyword evidence="3" id="KW-1003">Cell membrane</keyword>
<keyword evidence="4 7" id="KW-0812">Transmembrane</keyword>
<dbReference type="Gene3D" id="1.20.1250.20">
    <property type="entry name" value="MFS general substrate transporter like domains"/>
    <property type="match status" value="2"/>
</dbReference>
<dbReference type="InterPro" id="IPR011701">
    <property type="entry name" value="MFS"/>
</dbReference>
<dbReference type="Pfam" id="PF07690">
    <property type="entry name" value="MFS_1"/>
    <property type="match status" value="1"/>
</dbReference>
<dbReference type="Proteomes" id="UP001344251">
    <property type="component" value="Chromosome"/>
</dbReference>
<dbReference type="InterPro" id="IPR050171">
    <property type="entry name" value="MFS_Transporters"/>
</dbReference>
<proteinExistence type="predicted"/>
<evidence type="ECO:0000313" key="8">
    <source>
        <dbReference type="EMBL" id="WSB68189.1"/>
    </source>
</evidence>
<evidence type="ECO:0008006" key="10">
    <source>
        <dbReference type="Google" id="ProtNLM"/>
    </source>
</evidence>
<keyword evidence="6 7" id="KW-0472">Membrane</keyword>
<protein>
    <recommendedName>
        <fullName evidence="10">MFS transporter</fullName>
    </recommendedName>
</protein>
<evidence type="ECO:0000256" key="4">
    <source>
        <dbReference type="ARBA" id="ARBA00022692"/>
    </source>
</evidence>
<sequence length="394" mass="40162">MLLSVGKGLFLATVMVYLLQVAGLSALTATTAMSVWGAASVAATIPAGMLIDRGKGGWLGAVCSVCTAVLLPATVQVHTTWMLMLVLCVAGACDSAGNVTRRALFASGSGDGVSALAWARTVSNVGFALGGLFSVWLLSVNSQAGYQFSYLLAGGGYLVMAVCFVTTSLGAGARNQADDPEPAAAEATAPQRSDSVRRGITLAAATAILTVHATLLSTIMPLWVTQHTSVPVAVLGWLVMLNTLITVVGQIPVSKHAVTAEGALRCLKRSAVWTSACCVLLGTVSFTSSGWQVGVLVAAVIALTLGELFEAAGEWGLSATLASHGEHGLFQSACAFGESTQSAVGPLLVASMVTAFPTIGWLFLISMIGGGRFLAGFLSPARSPKRALAAAGAE</sequence>
<evidence type="ECO:0000256" key="7">
    <source>
        <dbReference type="SAM" id="Phobius"/>
    </source>
</evidence>
<dbReference type="PANTHER" id="PTHR23517">
    <property type="entry name" value="RESISTANCE PROTEIN MDTM, PUTATIVE-RELATED-RELATED"/>
    <property type="match status" value="1"/>
</dbReference>
<keyword evidence="5 7" id="KW-1133">Transmembrane helix</keyword>
<evidence type="ECO:0000256" key="3">
    <source>
        <dbReference type="ARBA" id="ARBA00022475"/>
    </source>
</evidence>
<comment type="subcellular location">
    <subcellularLocation>
        <location evidence="1">Cell membrane</location>
        <topology evidence="1">Multi-pass membrane protein</topology>
    </subcellularLocation>
</comment>
<reference evidence="8 9" key="1">
    <citation type="submission" date="2022-10" db="EMBL/GenBank/DDBJ databases">
        <title>The complete genomes of actinobacterial strains from the NBC collection.</title>
        <authorList>
            <person name="Joergensen T.S."/>
            <person name="Alvarez Arevalo M."/>
            <person name="Sterndorff E.B."/>
            <person name="Faurdal D."/>
            <person name="Vuksanovic O."/>
            <person name="Mourched A.-S."/>
            <person name="Charusanti P."/>
            <person name="Shaw S."/>
            <person name="Blin K."/>
            <person name="Weber T."/>
        </authorList>
    </citation>
    <scope>NUCLEOTIDE SEQUENCE [LARGE SCALE GENOMIC DNA]</scope>
    <source>
        <strain evidence="8 9">NBC 01774</strain>
    </source>
</reference>
<evidence type="ECO:0000256" key="5">
    <source>
        <dbReference type="ARBA" id="ARBA00022989"/>
    </source>
</evidence>
<gene>
    <name evidence="8" type="ORF">OG863_09585</name>
</gene>
<dbReference type="SUPFAM" id="SSF103473">
    <property type="entry name" value="MFS general substrate transporter"/>
    <property type="match status" value="2"/>
</dbReference>
<feature type="transmembrane region" description="Helical" evidence="7">
    <location>
        <begin position="150"/>
        <end position="171"/>
    </location>
</feature>
<keyword evidence="9" id="KW-1185">Reference proteome</keyword>
<evidence type="ECO:0000256" key="2">
    <source>
        <dbReference type="ARBA" id="ARBA00022448"/>
    </source>
</evidence>
<feature type="transmembrane region" description="Helical" evidence="7">
    <location>
        <begin position="272"/>
        <end position="305"/>
    </location>
</feature>
<feature type="transmembrane region" description="Helical" evidence="7">
    <location>
        <begin position="58"/>
        <end position="75"/>
    </location>
</feature>
<keyword evidence="2" id="KW-0813">Transport</keyword>
<feature type="transmembrane region" description="Helical" evidence="7">
    <location>
        <begin position="230"/>
        <end position="251"/>
    </location>
</feature>
<dbReference type="InterPro" id="IPR036259">
    <property type="entry name" value="MFS_trans_sf"/>
</dbReference>
<dbReference type="RefSeq" id="WP_326617630.1">
    <property type="nucleotide sequence ID" value="NZ_CP109106.1"/>
</dbReference>
<name>A0ABZ1FCU0_9ACTN</name>
<evidence type="ECO:0000256" key="6">
    <source>
        <dbReference type="ARBA" id="ARBA00023136"/>
    </source>
</evidence>